<gene>
    <name evidence="1" type="ORF">ILYODFUR_027025</name>
</gene>
<protein>
    <submittedName>
        <fullName evidence="1">Uncharacterized protein</fullName>
    </submittedName>
</protein>
<evidence type="ECO:0000313" key="2">
    <source>
        <dbReference type="Proteomes" id="UP001482620"/>
    </source>
</evidence>
<dbReference type="EMBL" id="JAHRIQ010003501">
    <property type="protein sequence ID" value="MEQ2222501.1"/>
    <property type="molecule type" value="Genomic_DNA"/>
</dbReference>
<keyword evidence="2" id="KW-1185">Reference proteome</keyword>
<reference evidence="1 2" key="1">
    <citation type="submission" date="2021-06" db="EMBL/GenBank/DDBJ databases">
        <authorList>
            <person name="Palmer J.M."/>
        </authorList>
    </citation>
    <scope>NUCLEOTIDE SEQUENCE [LARGE SCALE GENOMIC DNA]</scope>
    <source>
        <strain evidence="2">if_2019</strain>
        <tissue evidence="1">Muscle</tissue>
    </source>
</reference>
<sequence>MLLVKTVIAALSLDSLNYRTAVSGKVESGRESIQKTDVRTDMDGWMDADQSPVLLPASQSETGCGAISLASSWKPVSCRPE</sequence>
<name>A0ABV0SRT7_9TELE</name>
<accession>A0ABV0SRT7</accession>
<proteinExistence type="predicted"/>
<evidence type="ECO:0000313" key="1">
    <source>
        <dbReference type="EMBL" id="MEQ2222501.1"/>
    </source>
</evidence>
<organism evidence="1 2">
    <name type="scientific">Ilyodon furcidens</name>
    <name type="common">goldbreast splitfin</name>
    <dbReference type="NCBI Taxonomy" id="33524"/>
    <lineage>
        <taxon>Eukaryota</taxon>
        <taxon>Metazoa</taxon>
        <taxon>Chordata</taxon>
        <taxon>Craniata</taxon>
        <taxon>Vertebrata</taxon>
        <taxon>Euteleostomi</taxon>
        <taxon>Actinopterygii</taxon>
        <taxon>Neopterygii</taxon>
        <taxon>Teleostei</taxon>
        <taxon>Neoteleostei</taxon>
        <taxon>Acanthomorphata</taxon>
        <taxon>Ovalentaria</taxon>
        <taxon>Atherinomorphae</taxon>
        <taxon>Cyprinodontiformes</taxon>
        <taxon>Goodeidae</taxon>
        <taxon>Ilyodon</taxon>
    </lineage>
</organism>
<dbReference type="Proteomes" id="UP001482620">
    <property type="component" value="Unassembled WGS sequence"/>
</dbReference>
<comment type="caution">
    <text evidence="1">The sequence shown here is derived from an EMBL/GenBank/DDBJ whole genome shotgun (WGS) entry which is preliminary data.</text>
</comment>